<feature type="signal peptide" evidence="2">
    <location>
        <begin position="1"/>
        <end position="26"/>
    </location>
</feature>
<comment type="caution">
    <text evidence="3">The sequence shown here is derived from an EMBL/GenBank/DDBJ whole genome shotgun (WGS) entry which is preliminary data.</text>
</comment>
<dbReference type="AlphaFoldDB" id="A0A4S8KG86"/>
<accession>A0A4S8KG86</accession>
<evidence type="ECO:0000313" key="3">
    <source>
        <dbReference type="EMBL" id="THU74273.1"/>
    </source>
</evidence>
<keyword evidence="2" id="KW-0732">Signal</keyword>
<gene>
    <name evidence="3" type="ORF">C4D60_Mb04t31640</name>
</gene>
<evidence type="ECO:0000256" key="2">
    <source>
        <dbReference type="SAM" id="SignalP"/>
    </source>
</evidence>
<sequence>MKKATNSSGYLLLLVFLVLMAVRTLSIRYPAQAFLEENVYKGRTNVIFNKNAVVLRGGGVSPPSPAHNIQRGPQTPAP</sequence>
<evidence type="ECO:0000313" key="4">
    <source>
        <dbReference type="Proteomes" id="UP000317650"/>
    </source>
</evidence>
<dbReference type="EMBL" id="PYDT01000001">
    <property type="protein sequence ID" value="THU74273.1"/>
    <property type="molecule type" value="Genomic_DNA"/>
</dbReference>
<protein>
    <submittedName>
        <fullName evidence="3">Uncharacterized protein</fullName>
    </submittedName>
</protein>
<dbReference type="Proteomes" id="UP000317650">
    <property type="component" value="Chromosome 4"/>
</dbReference>
<proteinExistence type="predicted"/>
<reference evidence="3 4" key="1">
    <citation type="journal article" date="2019" name="Nat. Plants">
        <title>Genome sequencing of Musa balbisiana reveals subgenome evolution and function divergence in polyploid bananas.</title>
        <authorList>
            <person name="Yao X."/>
        </authorList>
    </citation>
    <scope>NUCLEOTIDE SEQUENCE [LARGE SCALE GENOMIC DNA]</scope>
    <source>
        <strain evidence="4">cv. DH-PKW</strain>
        <tissue evidence="3">Leaves</tissue>
    </source>
</reference>
<feature type="region of interest" description="Disordered" evidence="1">
    <location>
        <begin position="59"/>
        <end position="78"/>
    </location>
</feature>
<name>A0A4S8KG86_MUSBA</name>
<organism evidence="3 4">
    <name type="scientific">Musa balbisiana</name>
    <name type="common">Banana</name>
    <dbReference type="NCBI Taxonomy" id="52838"/>
    <lineage>
        <taxon>Eukaryota</taxon>
        <taxon>Viridiplantae</taxon>
        <taxon>Streptophyta</taxon>
        <taxon>Embryophyta</taxon>
        <taxon>Tracheophyta</taxon>
        <taxon>Spermatophyta</taxon>
        <taxon>Magnoliopsida</taxon>
        <taxon>Liliopsida</taxon>
        <taxon>Zingiberales</taxon>
        <taxon>Musaceae</taxon>
        <taxon>Musa</taxon>
    </lineage>
</organism>
<feature type="chain" id="PRO_5020979084" evidence="2">
    <location>
        <begin position="27"/>
        <end position="78"/>
    </location>
</feature>
<evidence type="ECO:0000256" key="1">
    <source>
        <dbReference type="SAM" id="MobiDB-lite"/>
    </source>
</evidence>
<keyword evidence="4" id="KW-1185">Reference proteome</keyword>